<evidence type="ECO:0000256" key="3">
    <source>
        <dbReference type="ARBA" id="ARBA00023163"/>
    </source>
</evidence>
<dbReference type="EMBL" id="AJDQ01000004">
    <property type="protein sequence ID" value="EOI57825.1"/>
    <property type="molecule type" value="Genomic_DNA"/>
</dbReference>
<dbReference type="GO" id="GO:0005829">
    <property type="term" value="C:cytosol"/>
    <property type="evidence" value="ECO:0007669"/>
    <property type="project" value="TreeGrafter"/>
</dbReference>
<dbReference type="GO" id="GO:0043200">
    <property type="term" value="P:response to amino acid"/>
    <property type="evidence" value="ECO:0007669"/>
    <property type="project" value="TreeGrafter"/>
</dbReference>
<gene>
    <name evidence="6" type="ORF">I592_03561</name>
    <name evidence="5" type="ORF">UKC_00800</name>
</gene>
<dbReference type="PANTHER" id="PTHR30154">
    <property type="entry name" value="LEUCINE-RESPONSIVE REGULATORY PROTEIN"/>
    <property type="match status" value="1"/>
</dbReference>
<evidence type="ECO:0000256" key="2">
    <source>
        <dbReference type="ARBA" id="ARBA00023125"/>
    </source>
</evidence>
<evidence type="ECO:0000313" key="8">
    <source>
        <dbReference type="Proteomes" id="UP000014160"/>
    </source>
</evidence>
<dbReference type="Pfam" id="PF13412">
    <property type="entry name" value="HTH_24"/>
    <property type="match status" value="1"/>
</dbReference>
<keyword evidence="8" id="KW-1185">Reference proteome</keyword>
<sequence>MLDQTDLKLLKLLSKNSRTTVKNLSKEVALSEPSVKTRIQRLMDEEILNAFTVDIDYKKLGYTLPLFVKISDLTIPAQKFVSIVEEISAFVSIYAVTGEENYILFGHARSVSEVEEILSKLMAYGKVSTSIILEEKNNKKFIDDL</sequence>
<keyword evidence="2" id="KW-0238">DNA-binding</keyword>
<reference evidence="5 7" key="1">
    <citation type="submission" date="2013-02" db="EMBL/GenBank/DDBJ databases">
        <title>The Genome Sequence of Enterococcus gilvus ATCC BAA-350.</title>
        <authorList>
            <consortium name="The Broad Institute Genome Sequencing Platform"/>
            <consortium name="The Broad Institute Genome Sequencing Center for Infectious Disease"/>
            <person name="Earl A.M."/>
            <person name="Gilmore M.S."/>
            <person name="Lebreton F."/>
            <person name="Walker B."/>
            <person name="Young S.K."/>
            <person name="Zeng Q."/>
            <person name="Gargeya S."/>
            <person name="Fitzgerald M."/>
            <person name="Haas B."/>
            <person name="Abouelleil A."/>
            <person name="Alvarado L."/>
            <person name="Arachchi H.M."/>
            <person name="Berlin A.M."/>
            <person name="Chapman S.B."/>
            <person name="Dewar J."/>
            <person name="Goldberg J."/>
            <person name="Griggs A."/>
            <person name="Gujja S."/>
            <person name="Hansen M."/>
            <person name="Howarth C."/>
            <person name="Imamovic A."/>
            <person name="Larimer J."/>
            <person name="McCowan C."/>
            <person name="Murphy C."/>
            <person name="Neiman D."/>
            <person name="Pearson M."/>
            <person name="Priest M."/>
            <person name="Roberts A."/>
            <person name="Saif S."/>
            <person name="Shea T."/>
            <person name="Sisk P."/>
            <person name="Sykes S."/>
            <person name="Wortman J."/>
            <person name="Nusbaum C."/>
            <person name="Birren B."/>
        </authorList>
    </citation>
    <scope>NUCLEOTIDE SEQUENCE [LARGE SCALE GENOMIC DNA]</scope>
    <source>
        <strain evidence="5 7">ATCC BAA-350</strain>
    </source>
</reference>
<dbReference type="SUPFAM" id="SSF46785">
    <property type="entry name" value="Winged helix' DNA-binding domain"/>
    <property type="match status" value="1"/>
</dbReference>
<dbReference type="Gene3D" id="1.10.10.10">
    <property type="entry name" value="Winged helix-like DNA-binding domain superfamily/Winged helix DNA-binding domain"/>
    <property type="match status" value="1"/>
</dbReference>
<dbReference type="InterPro" id="IPR019888">
    <property type="entry name" value="Tscrpt_reg_AsnC-like"/>
</dbReference>
<dbReference type="InterPro" id="IPR000485">
    <property type="entry name" value="AsnC-type_HTH_dom"/>
</dbReference>
<name>R2VIZ8_9ENTE</name>
<dbReference type="InterPro" id="IPR019887">
    <property type="entry name" value="Tscrpt_reg_AsnC/Lrp_C"/>
</dbReference>
<comment type="caution">
    <text evidence="5">The sequence shown here is derived from an EMBL/GenBank/DDBJ whole genome shotgun (WGS) entry which is preliminary data.</text>
</comment>
<evidence type="ECO:0000313" key="7">
    <source>
        <dbReference type="Proteomes" id="UP000013750"/>
    </source>
</evidence>
<dbReference type="InterPro" id="IPR011008">
    <property type="entry name" value="Dimeric_a/b-barrel"/>
</dbReference>
<dbReference type="PATRIC" id="fig|1158614.3.peg.829"/>
<dbReference type="OrthoDB" id="34294at2"/>
<dbReference type="SUPFAM" id="SSF54909">
    <property type="entry name" value="Dimeric alpha+beta barrel"/>
    <property type="match status" value="1"/>
</dbReference>
<dbReference type="SMART" id="SM00344">
    <property type="entry name" value="HTH_ASNC"/>
    <property type="match status" value="1"/>
</dbReference>
<dbReference type="Pfam" id="PF01037">
    <property type="entry name" value="AsnC_trans_reg"/>
    <property type="match status" value="1"/>
</dbReference>
<evidence type="ECO:0000313" key="6">
    <source>
        <dbReference type="EMBL" id="EOW79421.1"/>
    </source>
</evidence>
<dbReference type="HOGENOM" id="CLU_091233_3_1_9"/>
<dbReference type="PANTHER" id="PTHR30154:SF34">
    <property type="entry name" value="TRANSCRIPTIONAL REGULATOR AZLB"/>
    <property type="match status" value="1"/>
</dbReference>
<proteinExistence type="predicted"/>
<dbReference type="Proteomes" id="UP000013750">
    <property type="component" value="Unassembled WGS sequence"/>
</dbReference>
<accession>R2VIZ8</accession>
<dbReference type="GO" id="GO:0043565">
    <property type="term" value="F:sequence-specific DNA binding"/>
    <property type="evidence" value="ECO:0007669"/>
    <property type="project" value="InterPro"/>
</dbReference>
<dbReference type="Gene3D" id="3.30.70.920">
    <property type="match status" value="1"/>
</dbReference>
<dbReference type="PROSITE" id="PS50956">
    <property type="entry name" value="HTH_ASNC_2"/>
    <property type="match status" value="1"/>
</dbReference>
<dbReference type="RefSeq" id="WP_010779249.1">
    <property type="nucleotide sequence ID" value="NZ_ASWH01000002.1"/>
</dbReference>
<dbReference type="InterPro" id="IPR036388">
    <property type="entry name" value="WH-like_DNA-bd_sf"/>
</dbReference>
<dbReference type="EMBL" id="ASWH01000002">
    <property type="protein sequence ID" value="EOW79421.1"/>
    <property type="molecule type" value="Genomic_DNA"/>
</dbReference>
<keyword evidence="1" id="KW-0805">Transcription regulation</keyword>
<dbReference type="eggNOG" id="COG1522">
    <property type="taxonomic scope" value="Bacteria"/>
</dbReference>
<reference evidence="6 8" key="2">
    <citation type="submission" date="2013-03" db="EMBL/GenBank/DDBJ databases">
        <title>The Genome Sequence of Enterococcus gilvus ATCC BAA-350 (PacBio/Illumina hybrid assembly).</title>
        <authorList>
            <consortium name="The Broad Institute Genomics Platform"/>
            <consortium name="The Broad Institute Genome Sequencing Center for Infectious Disease"/>
            <person name="Earl A."/>
            <person name="Russ C."/>
            <person name="Gilmore M."/>
            <person name="Surin D."/>
            <person name="Walker B."/>
            <person name="Young S."/>
            <person name="Zeng Q."/>
            <person name="Gargeya S."/>
            <person name="Fitzgerald M."/>
            <person name="Haas B."/>
            <person name="Abouelleil A."/>
            <person name="Allen A.W."/>
            <person name="Alvarado L."/>
            <person name="Arachchi H.M."/>
            <person name="Berlin A.M."/>
            <person name="Chapman S.B."/>
            <person name="Gainer-Dewar J."/>
            <person name="Goldberg J."/>
            <person name="Griggs A."/>
            <person name="Gujja S."/>
            <person name="Hansen M."/>
            <person name="Howarth C."/>
            <person name="Imamovic A."/>
            <person name="Ireland A."/>
            <person name="Larimer J."/>
            <person name="McCowan C."/>
            <person name="Murphy C."/>
            <person name="Pearson M."/>
            <person name="Poon T.W."/>
            <person name="Priest M."/>
            <person name="Roberts A."/>
            <person name="Saif S."/>
            <person name="Shea T."/>
            <person name="Sisk P."/>
            <person name="Sykes S."/>
            <person name="Wortman J."/>
            <person name="Nusbaum C."/>
            <person name="Birren B."/>
        </authorList>
    </citation>
    <scope>NUCLEOTIDE SEQUENCE [LARGE SCALE GENOMIC DNA]</scope>
    <source>
        <strain evidence="6 8">ATCC BAA-350</strain>
    </source>
</reference>
<dbReference type="InterPro" id="IPR036390">
    <property type="entry name" value="WH_DNA-bd_sf"/>
</dbReference>
<dbReference type="PRINTS" id="PR00033">
    <property type="entry name" value="HTHASNC"/>
</dbReference>
<organism evidence="5 7">
    <name type="scientific">Enterococcus gilvus ATCC BAA-350</name>
    <dbReference type="NCBI Taxonomy" id="1158614"/>
    <lineage>
        <taxon>Bacteria</taxon>
        <taxon>Bacillati</taxon>
        <taxon>Bacillota</taxon>
        <taxon>Bacilli</taxon>
        <taxon>Lactobacillales</taxon>
        <taxon>Enterococcaceae</taxon>
        <taxon>Enterococcus</taxon>
    </lineage>
</organism>
<evidence type="ECO:0000256" key="1">
    <source>
        <dbReference type="ARBA" id="ARBA00023015"/>
    </source>
</evidence>
<feature type="domain" description="HTH asnC-type" evidence="4">
    <location>
        <begin position="2"/>
        <end position="63"/>
    </location>
</feature>
<protein>
    <recommendedName>
        <fullName evidence="4">HTH asnC-type domain-containing protein</fullName>
    </recommendedName>
</protein>
<keyword evidence="3" id="KW-0804">Transcription</keyword>
<evidence type="ECO:0000259" key="4">
    <source>
        <dbReference type="PROSITE" id="PS50956"/>
    </source>
</evidence>
<dbReference type="Proteomes" id="UP000014160">
    <property type="component" value="Unassembled WGS sequence"/>
</dbReference>
<evidence type="ECO:0000313" key="5">
    <source>
        <dbReference type="EMBL" id="EOI57825.1"/>
    </source>
</evidence>
<dbReference type="AlphaFoldDB" id="R2VIZ8"/>